<feature type="domain" description="Heterokaryon incompatibility" evidence="1">
    <location>
        <begin position="19"/>
        <end position="150"/>
    </location>
</feature>
<dbReference type="OrthoDB" id="3553147at2759"/>
<keyword evidence="3" id="KW-1185">Reference proteome</keyword>
<proteinExistence type="predicted"/>
<reference evidence="2" key="1">
    <citation type="journal article" date="2020" name="Stud. Mycol.">
        <title>101 Dothideomycetes genomes: a test case for predicting lifestyles and emergence of pathogens.</title>
        <authorList>
            <person name="Haridas S."/>
            <person name="Albert R."/>
            <person name="Binder M."/>
            <person name="Bloem J."/>
            <person name="Labutti K."/>
            <person name="Salamov A."/>
            <person name="Andreopoulos B."/>
            <person name="Baker S."/>
            <person name="Barry K."/>
            <person name="Bills G."/>
            <person name="Bluhm B."/>
            <person name="Cannon C."/>
            <person name="Castanera R."/>
            <person name="Culley D."/>
            <person name="Daum C."/>
            <person name="Ezra D."/>
            <person name="Gonzalez J."/>
            <person name="Henrissat B."/>
            <person name="Kuo A."/>
            <person name="Liang C."/>
            <person name="Lipzen A."/>
            <person name="Lutzoni F."/>
            <person name="Magnuson J."/>
            <person name="Mondo S."/>
            <person name="Nolan M."/>
            <person name="Ohm R."/>
            <person name="Pangilinan J."/>
            <person name="Park H.-J."/>
            <person name="Ramirez L."/>
            <person name="Alfaro M."/>
            <person name="Sun H."/>
            <person name="Tritt A."/>
            <person name="Yoshinaga Y."/>
            <person name="Zwiers L.-H."/>
            <person name="Turgeon B."/>
            <person name="Goodwin S."/>
            <person name="Spatafora J."/>
            <person name="Crous P."/>
            <person name="Grigoriev I."/>
        </authorList>
    </citation>
    <scope>NUCLEOTIDE SEQUENCE</scope>
    <source>
        <strain evidence="2">CBS 122368</strain>
    </source>
</reference>
<dbReference type="InterPro" id="IPR052895">
    <property type="entry name" value="HetReg/Transcr_Mod"/>
</dbReference>
<sequence>MSRLVGRLFEASLDEKPTFEALSYVWGDPQSRKRIRCSGKNLSVTRSLALALNRIRNPTTSRIVWADAICINQNDVEERNHQVRLMREIYTRAKRVLVSLDTGDGSNNESMTRLTGYQIPVADVLTESVRSALRAFFGSPWFTRIWCVQEIVLARKAVV</sequence>
<dbReference type="AlphaFoldDB" id="A0A6A6I8L2"/>
<name>A0A6A6I8L2_9PLEO</name>
<dbReference type="InterPro" id="IPR010730">
    <property type="entry name" value="HET"/>
</dbReference>
<dbReference type="PANTHER" id="PTHR24148:SF64">
    <property type="entry name" value="HETEROKARYON INCOMPATIBILITY DOMAIN-CONTAINING PROTEIN"/>
    <property type="match status" value="1"/>
</dbReference>
<dbReference type="Proteomes" id="UP000800094">
    <property type="component" value="Unassembled WGS sequence"/>
</dbReference>
<evidence type="ECO:0000313" key="2">
    <source>
        <dbReference type="EMBL" id="KAF2246905.1"/>
    </source>
</evidence>
<evidence type="ECO:0000313" key="3">
    <source>
        <dbReference type="Proteomes" id="UP000800094"/>
    </source>
</evidence>
<dbReference type="Pfam" id="PF06985">
    <property type="entry name" value="HET"/>
    <property type="match status" value="1"/>
</dbReference>
<organism evidence="2 3">
    <name type="scientific">Trematosphaeria pertusa</name>
    <dbReference type="NCBI Taxonomy" id="390896"/>
    <lineage>
        <taxon>Eukaryota</taxon>
        <taxon>Fungi</taxon>
        <taxon>Dikarya</taxon>
        <taxon>Ascomycota</taxon>
        <taxon>Pezizomycotina</taxon>
        <taxon>Dothideomycetes</taxon>
        <taxon>Pleosporomycetidae</taxon>
        <taxon>Pleosporales</taxon>
        <taxon>Massarineae</taxon>
        <taxon>Trematosphaeriaceae</taxon>
        <taxon>Trematosphaeria</taxon>
    </lineage>
</organism>
<protein>
    <submittedName>
        <fullName evidence="2">Heterokaryon incompatibility</fullName>
    </submittedName>
</protein>
<accession>A0A6A6I8L2</accession>
<gene>
    <name evidence="2" type="ORF">BU26DRAFT_431335</name>
</gene>
<dbReference type="RefSeq" id="XP_033681909.1">
    <property type="nucleotide sequence ID" value="XM_033823924.1"/>
</dbReference>
<evidence type="ECO:0000259" key="1">
    <source>
        <dbReference type="Pfam" id="PF06985"/>
    </source>
</evidence>
<dbReference type="GeneID" id="54577254"/>
<dbReference type="PANTHER" id="PTHR24148">
    <property type="entry name" value="ANKYRIN REPEAT DOMAIN-CONTAINING PROTEIN 39 HOMOLOG-RELATED"/>
    <property type="match status" value="1"/>
</dbReference>
<feature type="non-terminal residue" evidence="2">
    <location>
        <position position="159"/>
    </location>
</feature>
<dbReference type="EMBL" id="ML987198">
    <property type="protein sequence ID" value="KAF2246905.1"/>
    <property type="molecule type" value="Genomic_DNA"/>
</dbReference>